<keyword evidence="1" id="KW-1133">Transmembrane helix</keyword>
<protein>
    <submittedName>
        <fullName evidence="2">Uncharacterized protein</fullName>
    </submittedName>
</protein>
<gene>
    <name evidence="2" type="ORF">V5J35_003373</name>
</gene>
<keyword evidence="1" id="KW-0472">Membrane</keyword>
<feature type="transmembrane region" description="Helical" evidence="1">
    <location>
        <begin position="21"/>
        <end position="48"/>
    </location>
</feature>
<proteinExistence type="predicted"/>
<dbReference type="EMBL" id="JBEWTB010000002">
    <property type="protein sequence ID" value="MET4758181.1"/>
    <property type="molecule type" value="Genomic_DNA"/>
</dbReference>
<evidence type="ECO:0000313" key="2">
    <source>
        <dbReference type="EMBL" id="MET4758181.1"/>
    </source>
</evidence>
<evidence type="ECO:0000313" key="3">
    <source>
        <dbReference type="Proteomes" id="UP001549366"/>
    </source>
</evidence>
<sequence length="293" mass="32791">MGLQPEGLLSRVIKTASQSNRLFALILCIETLMVIVVTMTTCPLPAFAVNCTRCGQEMNTNFLCYNPSCPSSVIYCIFPSTDTPNYPVPAATTLQPNAINLDSSCSGVTDGEPGAVGQDNRQAPPWLLHLSRQVERDEDNHPNIGEFISPVNLAYPQYSFHSIDEATTTLQHLLTVRRQHFIISYYFSVEEEEFEFHLAVAVDQARNIFVLSNINPEWPDAQPGEDTNPLDWRYATRATSNDVISALGLSDESFLPPEERIIVNYLAIPLRLIEPAKKQLKIIIEYDKSNLTE</sequence>
<name>A0ABV2SK94_9GAMM</name>
<reference evidence="2 3" key="1">
    <citation type="submission" date="2024-06" db="EMBL/GenBank/DDBJ databases">
        <title>Genomic Encyclopedia of Type Strains, Phase V (KMG-V): Genome sequencing to study the core and pangenomes of soil and plant-associated prokaryotes.</title>
        <authorList>
            <person name="Whitman W."/>
        </authorList>
    </citation>
    <scope>NUCLEOTIDE SEQUENCE [LARGE SCALE GENOMIC DNA]</scope>
    <source>
        <strain evidence="2 3">NE40</strain>
    </source>
</reference>
<evidence type="ECO:0000256" key="1">
    <source>
        <dbReference type="SAM" id="Phobius"/>
    </source>
</evidence>
<comment type="caution">
    <text evidence="2">The sequence shown here is derived from an EMBL/GenBank/DDBJ whole genome shotgun (WGS) entry which is preliminary data.</text>
</comment>
<accession>A0ABV2SK94</accession>
<keyword evidence="1" id="KW-0812">Transmembrane</keyword>
<keyword evidence="3" id="KW-1185">Reference proteome</keyword>
<dbReference type="RefSeq" id="WP_354008286.1">
    <property type="nucleotide sequence ID" value="NZ_JBEWTA010000001.1"/>
</dbReference>
<organism evidence="2 3">
    <name type="scientific">Endozoicomonas lisbonensis</name>
    <dbReference type="NCBI Taxonomy" id="3120522"/>
    <lineage>
        <taxon>Bacteria</taxon>
        <taxon>Pseudomonadati</taxon>
        <taxon>Pseudomonadota</taxon>
        <taxon>Gammaproteobacteria</taxon>
        <taxon>Oceanospirillales</taxon>
        <taxon>Endozoicomonadaceae</taxon>
        <taxon>Endozoicomonas</taxon>
    </lineage>
</organism>
<dbReference type="Proteomes" id="UP001549366">
    <property type="component" value="Unassembled WGS sequence"/>
</dbReference>